<sequence length="489" mass="55799">MDRRDQQGEAVTENNTGPLAPLPDDVLADVLRRLPPRGLAASRCVCKSWLAVVDTRRLLRADLLPISVGGFFMNFHNYYISEFFAPLSDGASISGKHNYLPEAGCLSWGYVDDHCNGLVLLHDYTDNGGKICYVLNPATRWLAPVPPCPLPPMEIKRTFQVKYLAYDPTESTDYEVVSVTRFGWVNKPGGCLYDTSRDAVYPEIEQSEWPPSVCILHVFSSRTGQWEERSFARQGDSMGTVSGMRHWPGEQRNAAYWRGVLYVHCQTDYVMRIYLSSDKYHVIKPPPGIEVEHYPQFYLGKSTKGIYCASIKGRCRLQVWILDESGCQMEWVLIHDRDLSKWLLKHKLVYPRPCANYGSKIQGPWALQDINYYYDDHNRDHNMEALAEEKIEWSVQAYEDEKFTWSSVDEYECYGGHMDILGFHPCKEIIFLSESITRGLAYHLNSSKVEVLGNIYPAGYENELGNEQLLNSSFPYTPCLVTQSADGRS</sequence>
<dbReference type="EMBL" id="CAJGYO010000002">
    <property type="protein sequence ID" value="CAD6213939.1"/>
    <property type="molecule type" value="Genomic_DNA"/>
</dbReference>
<dbReference type="Proteomes" id="UP000604825">
    <property type="component" value="Unassembled WGS sequence"/>
</dbReference>
<evidence type="ECO:0000256" key="1">
    <source>
        <dbReference type="SAM" id="MobiDB-lite"/>
    </source>
</evidence>
<evidence type="ECO:0000313" key="3">
    <source>
        <dbReference type="EMBL" id="CAD6213939.1"/>
    </source>
</evidence>
<dbReference type="AlphaFoldDB" id="A0A811N1A9"/>
<dbReference type="InterPro" id="IPR036047">
    <property type="entry name" value="F-box-like_dom_sf"/>
</dbReference>
<name>A0A811N1A9_9POAL</name>
<dbReference type="PROSITE" id="PS50181">
    <property type="entry name" value="FBOX"/>
    <property type="match status" value="1"/>
</dbReference>
<gene>
    <name evidence="3" type="ORF">NCGR_LOCUS9429</name>
</gene>
<dbReference type="PANTHER" id="PTHR34591">
    <property type="entry name" value="OS03G0653100 PROTEIN-RELATED"/>
    <property type="match status" value="1"/>
</dbReference>
<dbReference type="OrthoDB" id="639965at2759"/>
<feature type="domain" description="F-box" evidence="2">
    <location>
        <begin position="16"/>
        <end position="62"/>
    </location>
</feature>
<dbReference type="InterPro" id="IPR001810">
    <property type="entry name" value="F-box_dom"/>
</dbReference>
<protein>
    <recommendedName>
        <fullName evidence="2">F-box domain-containing protein</fullName>
    </recommendedName>
</protein>
<keyword evidence="4" id="KW-1185">Reference proteome</keyword>
<feature type="region of interest" description="Disordered" evidence="1">
    <location>
        <begin position="1"/>
        <end position="20"/>
    </location>
</feature>
<reference evidence="3" key="1">
    <citation type="submission" date="2020-10" db="EMBL/GenBank/DDBJ databases">
        <authorList>
            <person name="Han B."/>
            <person name="Lu T."/>
            <person name="Zhao Q."/>
            <person name="Huang X."/>
            <person name="Zhao Y."/>
        </authorList>
    </citation>
    <scope>NUCLEOTIDE SEQUENCE</scope>
</reference>
<dbReference type="Gene3D" id="1.20.1280.50">
    <property type="match status" value="1"/>
</dbReference>
<dbReference type="SMART" id="SM00256">
    <property type="entry name" value="FBOX"/>
    <property type="match status" value="1"/>
</dbReference>
<evidence type="ECO:0000313" key="4">
    <source>
        <dbReference type="Proteomes" id="UP000604825"/>
    </source>
</evidence>
<accession>A0A811N1A9</accession>
<organism evidence="3 4">
    <name type="scientific">Miscanthus lutarioriparius</name>
    <dbReference type="NCBI Taxonomy" id="422564"/>
    <lineage>
        <taxon>Eukaryota</taxon>
        <taxon>Viridiplantae</taxon>
        <taxon>Streptophyta</taxon>
        <taxon>Embryophyta</taxon>
        <taxon>Tracheophyta</taxon>
        <taxon>Spermatophyta</taxon>
        <taxon>Magnoliopsida</taxon>
        <taxon>Liliopsida</taxon>
        <taxon>Poales</taxon>
        <taxon>Poaceae</taxon>
        <taxon>PACMAD clade</taxon>
        <taxon>Panicoideae</taxon>
        <taxon>Andropogonodae</taxon>
        <taxon>Andropogoneae</taxon>
        <taxon>Saccharinae</taxon>
        <taxon>Miscanthus</taxon>
    </lineage>
</organism>
<dbReference type="Pfam" id="PF00646">
    <property type="entry name" value="F-box"/>
    <property type="match status" value="1"/>
</dbReference>
<evidence type="ECO:0000259" key="2">
    <source>
        <dbReference type="PROSITE" id="PS50181"/>
    </source>
</evidence>
<proteinExistence type="predicted"/>
<comment type="caution">
    <text evidence="3">The sequence shown here is derived from an EMBL/GenBank/DDBJ whole genome shotgun (WGS) entry which is preliminary data.</text>
</comment>
<dbReference type="PANTHER" id="PTHR34591:SF50">
    <property type="entry name" value="F-BOX DOMAIN-CONTAINING PROTEIN"/>
    <property type="match status" value="1"/>
</dbReference>
<dbReference type="SUPFAM" id="SSF81383">
    <property type="entry name" value="F-box domain"/>
    <property type="match status" value="1"/>
</dbReference>